<evidence type="ECO:0000256" key="8">
    <source>
        <dbReference type="SAM" id="MobiDB-lite"/>
    </source>
</evidence>
<evidence type="ECO:0000256" key="6">
    <source>
        <dbReference type="ARBA" id="ARBA00023136"/>
    </source>
</evidence>
<evidence type="ECO:0000256" key="1">
    <source>
        <dbReference type="ARBA" id="ARBA00004651"/>
    </source>
</evidence>
<dbReference type="RefSeq" id="WP_171587888.1">
    <property type="nucleotide sequence ID" value="NZ_JABGBO010000002.1"/>
</dbReference>
<dbReference type="NCBIfam" id="TIGR00765">
    <property type="entry name" value="yihY_not_rbn"/>
    <property type="match status" value="1"/>
</dbReference>
<name>A0A7Y4LAR8_9BURK</name>
<proteinExistence type="inferred from homology"/>
<keyword evidence="5 7" id="KW-1133">Transmembrane helix</keyword>
<feature type="transmembrane region" description="Helical" evidence="7">
    <location>
        <begin position="235"/>
        <end position="256"/>
    </location>
</feature>
<evidence type="ECO:0000256" key="2">
    <source>
        <dbReference type="ARBA" id="ARBA00022475"/>
    </source>
</evidence>
<organism evidence="9 10">
    <name type="scientific">Pelistega europaea</name>
    <dbReference type="NCBI Taxonomy" id="106147"/>
    <lineage>
        <taxon>Bacteria</taxon>
        <taxon>Pseudomonadati</taxon>
        <taxon>Pseudomonadota</taxon>
        <taxon>Betaproteobacteria</taxon>
        <taxon>Burkholderiales</taxon>
        <taxon>Alcaligenaceae</taxon>
        <taxon>Pelistega</taxon>
    </lineage>
</organism>
<feature type="transmembrane region" description="Helical" evidence="7">
    <location>
        <begin position="122"/>
        <end position="141"/>
    </location>
</feature>
<evidence type="ECO:0000256" key="5">
    <source>
        <dbReference type="ARBA" id="ARBA00022989"/>
    </source>
</evidence>
<comment type="similarity">
    <text evidence="7">Belongs to the UPF0761 family.</text>
</comment>
<feature type="region of interest" description="Disordered" evidence="8">
    <location>
        <begin position="1"/>
        <end position="28"/>
    </location>
</feature>
<evidence type="ECO:0000256" key="4">
    <source>
        <dbReference type="ARBA" id="ARBA00022692"/>
    </source>
</evidence>
<feature type="transmembrane region" description="Helical" evidence="7">
    <location>
        <begin position="59"/>
        <end position="84"/>
    </location>
</feature>
<dbReference type="PANTHER" id="PTHR30213:SF0">
    <property type="entry name" value="UPF0761 MEMBRANE PROTEIN YIHY"/>
    <property type="match status" value="1"/>
</dbReference>
<dbReference type="GO" id="GO:0005886">
    <property type="term" value="C:plasma membrane"/>
    <property type="evidence" value="ECO:0007669"/>
    <property type="project" value="UniProtKB-SubCell"/>
</dbReference>
<keyword evidence="4 7" id="KW-0812">Transmembrane</keyword>
<comment type="subcellular location">
    <subcellularLocation>
        <location evidence="1 7">Cell membrane</location>
        <topology evidence="1 7">Multi-pass membrane protein</topology>
    </subcellularLocation>
</comment>
<dbReference type="InterPro" id="IPR023679">
    <property type="entry name" value="UPF0761_bac"/>
</dbReference>
<comment type="caution">
    <text evidence="9">The sequence shown here is derived from an EMBL/GenBank/DDBJ whole genome shotgun (WGS) entry which is preliminary data.</text>
</comment>
<dbReference type="PANTHER" id="PTHR30213">
    <property type="entry name" value="INNER MEMBRANE PROTEIN YHJD"/>
    <property type="match status" value="1"/>
</dbReference>
<dbReference type="EMBL" id="JABGBO010000002">
    <property type="protein sequence ID" value="NOL48896.1"/>
    <property type="molecule type" value="Genomic_DNA"/>
</dbReference>
<evidence type="ECO:0000256" key="7">
    <source>
        <dbReference type="HAMAP-Rule" id="MF_00672"/>
    </source>
</evidence>
<dbReference type="Proteomes" id="UP000541421">
    <property type="component" value="Unassembled WGS sequence"/>
</dbReference>
<keyword evidence="6 7" id="KW-0472">Membrane</keyword>
<sequence>MMTEKNTDNTLEDIQETREQVEEEQLTKNTQTTPYFKQAVVVAFHRLSSDKLTQVAASLTYTTVLAVVPLLAVVLSLFTAFPIFKELQVELNHFLTTSLMPEAMSKTIMMYLNGFAAKARNMTAIGSVVLMVTSILLMKTIDEALNAIWRVKRQRPLTIRVLIYWAILSIGPFMLAASIWASTVVARTQLGIGVDISVLQNIFATVFPTILSFVGFTLLYYVVPNCNVYLRDAMIGAGVTAILFETMKMGFTFYITKFPSYTVIYGAFATIPLFLLWIYLSWLVVLFGAIIASLVPQIRFRHFDTQDKAGADFIQAIRILRTLAASSNNNPPGKSTQYLLKELQGNSSHTLQVLDQLNALGFIVNTQGKRSERWVLANTPEQGLQPLGDLYLMDSALENLNDDKIRHAISRLILKEPVLLKDVL</sequence>
<reference evidence="9 10" key="1">
    <citation type="submission" date="2020-05" db="EMBL/GenBank/DDBJ databases">
        <authorList>
            <person name="Niu N."/>
        </authorList>
    </citation>
    <scope>NUCLEOTIDE SEQUENCE [LARGE SCALE GENOMIC DNA]</scope>
    <source>
        <strain evidence="9 10">LMG10982</strain>
    </source>
</reference>
<dbReference type="Pfam" id="PF03631">
    <property type="entry name" value="Virul_fac_BrkB"/>
    <property type="match status" value="1"/>
</dbReference>
<dbReference type="InterPro" id="IPR017039">
    <property type="entry name" value="Virul_fac_BrkB"/>
</dbReference>
<evidence type="ECO:0000313" key="10">
    <source>
        <dbReference type="Proteomes" id="UP000541421"/>
    </source>
</evidence>
<dbReference type="HAMAP" id="MF_00672">
    <property type="entry name" value="UPF0761"/>
    <property type="match status" value="1"/>
</dbReference>
<keyword evidence="3" id="KW-0997">Cell inner membrane</keyword>
<keyword evidence="10" id="KW-1185">Reference proteome</keyword>
<feature type="transmembrane region" description="Helical" evidence="7">
    <location>
        <begin position="262"/>
        <end position="295"/>
    </location>
</feature>
<evidence type="ECO:0000313" key="9">
    <source>
        <dbReference type="EMBL" id="NOL48896.1"/>
    </source>
</evidence>
<feature type="transmembrane region" description="Helical" evidence="7">
    <location>
        <begin position="202"/>
        <end position="223"/>
    </location>
</feature>
<keyword evidence="2 7" id="KW-1003">Cell membrane</keyword>
<protein>
    <recommendedName>
        <fullName evidence="7">UPF0761 membrane protein HKX40_01900</fullName>
    </recommendedName>
</protein>
<accession>A0A7Y4LAR8</accession>
<dbReference type="AlphaFoldDB" id="A0A7Y4LAR8"/>
<evidence type="ECO:0000256" key="3">
    <source>
        <dbReference type="ARBA" id="ARBA00022519"/>
    </source>
</evidence>
<gene>
    <name evidence="9" type="ORF">HKX40_01900</name>
</gene>
<feature type="transmembrane region" description="Helical" evidence="7">
    <location>
        <begin position="162"/>
        <end position="182"/>
    </location>
</feature>